<reference evidence="4 7" key="2">
    <citation type="submission" date="2018-02" db="EMBL/GenBank/DDBJ databases">
        <authorList>
            <person name="Rodrigo-Torres L."/>
            <person name="Arahal R. D."/>
            <person name="Lucena T."/>
        </authorList>
    </citation>
    <scope>NUCLEOTIDE SEQUENCE [LARGE SCALE GENOMIC DNA]</scope>
    <source>
        <strain evidence="4 7">CECT 8486</strain>
    </source>
</reference>
<dbReference type="PANTHER" id="PTHR22916:SF51">
    <property type="entry name" value="GLYCOSYLTRANSFERASE EPSH-RELATED"/>
    <property type="match status" value="1"/>
</dbReference>
<dbReference type="Proteomes" id="UP000239237">
    <property type="component" value="Unassembled WGS sequence"/>
</dbReference>
<sequence length="316" mass="36816">MNIKFSIIMPVYNVVEFLEESINSVIKQTYRNLELIIVNDGSTDGSIKIAEKMSEFDSRISIVNQRNEGLSVARNVGLACASGDYVFFMDSDDTVKDDLFSIIYERICQINFPSVFMIGYENFHNKNTFPGKKLKSDRYSNVKIMHAILTSQLENYVWQFIIPKFVLETELSFAPGVLFEDIDWTARFLSHVPSVDYISDSLYCYRTRINSITHTRSHKKSSDLLIVLELLSKTISKRFPKELENFQVWRKPLDITVYYDYSLLGWKNLEDKGQLFSRVKSYDSRGLTFKQKVKLYLIKIKVVDLMGYAILLRRKL</sequence>
<dbReference type="Proteomes" id="UP000237923">
    <property type="component" value="Unassembled WGS sequence"/>
</dbReference>
<name>A0A2N9K7V1_9LACO</name>
<dbReference type="InterPro" id="IPR001173">
    <property type="entry name" value="Glyco_trans_2-like"/>
</dbReference>
<proteinExistence type="predicted"/>
<keyword evidence="7" id="KW-1185">Reference proteome</keyword>
<evidence type="ECO:0000256" key="2">
    <source>
        <dbReference type="ARBA" id="ARBA00022679"/>
    </source>
</evidence>
<evidence type="ECO:0000256" key="1">
    <source>
        <dbReference type="ARBA" id="ARBA00022676"/>
    </source>
</evidence>
<evidence type="ECO:0000313" key="7">
    <source>
        <dbReference type="Proteomes" id="UP000239237"/>
    </source>
</evidence>
<gene>
    <name evidence="5" type="primary">epsJ</name>
    <name evidence="4" type="ORF">LES8486_00147</name>
    <name evidence="5" type="ORF">LES9216_00294</name>
</gene>
<dbReference type="RefSeq" id="WP_025268276.1">
    <property type="nucleotide sequence ID" value="NZ_OKQR01000001.1"/>
</dbReference>
<dbReference type="Pfam" id="PF00535">
    <property type="entry name" value="Glycos_transf_2"/>
    <property type="match status" value="1"/>
</dbReference>
<reference evidence="5 6" key="1">
    <citation type="submission" date="2018-02" db="EMBL/GenBank/DDBJ databases">
        <authorList>
            <person name="Cohen D.B."/>
            <person name="Kent A.D."/>
        </authorList>
    </citation>
    <scope>NUCLEOTIDE SEQUENCE [LARGE SCALE GENOMIC DNA]</scope>
    <source>
        <strain evidence="5 6">CECT 9216</strain>
    </source>
</reference>
<keyword evidence="2 5" id="KW-0808">Transferase</keyword>
<dbReference type="AlphaFoldDB" id="A0A2N9K7V1"/>
<evidence type="ECO:0000313" key="5">
    <source>
        <dbReference type="EMBL" id="SPE06401.1"/>
    </source>
</evidence>
<dbReference type="PANTHER" id="PTHR22916">
    <property type="entry name" value="GLYCOSYLTRANSFERASE"/>
    <property type="match status" value="1"/>
</dbReference>
<dbReference type="Gene3D" id="3.90.550.10">
    <property type="entry name" value="Spore Coat Polysaccharide Biosynthesis Protein SpsA, Chain A"/>
    <property type="match status" value="1"/>
</dbReference>
<protein>
    <submittedName>
        <fullName evidence="4 5">Glycosyltransferase EpsJ</fullName>
        <ecNumber evidence="4 5">2.4.-.-</ecNumber>
    </submittedName>
</protein>
<dbReference type="EC" id="2.4.-.-" evidence="4 5"/>
<keyword evidence="1 5" id="KW-0328">Glycosyltransferase</keyword>
<dbReference type="EMBL" id="OKQR01000001">
    <property type="protein sequence ID" value="SPD91176.1"/>
    <property type="molecule type" value="Genomic_DNA"/>
</dbReference>
<dbReference type="InterPro" id="IPR029044">
    <property type="entry name" value="Nucleotide-diphossugar_trans"/>
</dbReference>
<dbReference type="CDD" id="cd00761">
    <property type="entry name" value="Glyco_tranf_GTA_type"/>
    <property type="match status" value="1"/>
</dbReference>
<evidence type="ECO:0000313" key="6">
    <source>
        <dbReference type="Proteomes" id="UP000237923"/>
    </source>
</evidence>
<dbReference type="GO" id="GO:0016757">
    <property type="term" value="F:glycosyltransferase activity"/>
    <property type="evidence" value="ECO:0007669"/>
    <property type="project" value="UniProtKB-KW"/>
</dbReference>
<organism evidence="5 6">
    <name type="scientific">Leuconostoc suionicum</name>
    <dbReference type="NCBI Taxonomy" id="1511761"/>
    <lineage>
        <taxon>Bacteria</taxon>
        <taxon>Bacillati</taxon>
        <taxon>Bacillota</taxon>
        <taxon>Bacilli</taxon>
        <taxon>Lactobacillales</taxon>
        <taxon>Lactobacillaceae</taxon>
        <taxon>Leuconostoc</taxon>
    </lineage>
</organism>
<accession>A0A2N9K7V1</accession>
<evidence type="ECO:0000313" key="4">
    <source>
        <dbReference type="EMBL" id="SPD91176.1"/>
    </source>
</evidence>
<dbReference type="SUPFAM" id="SSF53448">
    <property type="entry name" value="Nucleotide-diphospho-sugar transferases"/>
    <property type="match status" value="1"/>
</dbReference>
<feature type="domain" description="Glycosyltransferase 2-like" evidence="3">
    <location>
        <begin position="6"/>
        <end position="134"/>
    </location>
</feature>
<dbReference type="EMBL" id="OKQU01000001">
    <property type="protein sequence ID" value="SPE06401.1"/>
    <property type="molecule type" value="Genomic_DNA"/>
</dbReference>
<evidence type="ECO:0000259" key="3">
    <source>
        <dbReference type="Pfam" id="PF00535"/>
    </source>
</evidence>